<evidence type="ECO:0000313" key="2">
    <source>
        <dbReference type="EMBL" id="MBB3841871.1"/>
    </source>
</evidence>
<accession>A0A7W5ZTM3</accession>
<reference evidence="2 3" key="1">
    <citation type="submission" date="2020-08" db="EMBL/GenBank/DDBJ databases">
        <title>Genomic Encyclopedia of Type Strains, Phase IV (KMG-IV): sequencing the most valuable type-strain genomes for metagenomic binning, comparative biology and taxonomic classification.</title>
        <authorList>
            <person name="Goeker M."/>
        </authorList>
    </citation>
    <scope>NUCLEOTIDE SEQUENCE [LARGE SCALE GENOMIC DNA]</scope>
    <source>
        <strain evidence="2 3">DSM 17976</strain>
    </source>
</reference>
<name>A0A7W5ZTM3_9BACT</name>
<feature type="domain" description="HipA N-terminal subdomain 1" evidence="1">
    <location>
        <begin position="5"/>
        <end position="102"/>
    </location>
</feature>
<comment type="caution">
    <text evidence="2">The sequence shown here is derived from an EMBL/GenBank/DDBJ whole genome shotgun (WGS) entry which is preliminary data.</text>
</comment>
<protein>
    <submittedName>
        <fullName evidence="2">Serine/threonine-protein kinase HipA</fullName>
        <ecNumber evidence="2">2.7.11.1</ecNumber>
    </submittedName>
</protein>
<dbReference type="Pfam" id="PF13657">
    <property type="entry name" value="Couple_hipA"/>
    <property type="match status" value="1"/>
</dbReference>
<evidence type="ECO:0000313" key="3">
    <source>
        <dbReference type="Proteomes" id="UP000541352"/>
    </source>
</evidence>
<dbReference type="AlphaFoldDB" id="A0A7W5ZTM3"/>
<keyword evidence="3" id="KW-1185">Reference proteome</keyword>
<dbReference type="RefSeq" id="WP_183979826.1">
    <property type="nucleotide sequence ID" value="NZ_JACIBY010000022.1"/>
</dbReference>
<organism evidence="2 3">
    <name type="scientific">Runella defluvii</name>
    <dbReference type="NCBI Taxonomy" id="370973"/>
    <lineage>
        <taxon>Bacteria</taxon>
        <taxon>Pseudomonadati</taxon>
        <taxon>Bacteroidota</taxon>
        <taxon>Cytophagia</taxon>
        <taxon>Cytophagales</taxon>
        <taxon>Spirosomataceae</taxon>
        <taxon>Runella</taxon>
    </lineage>
</organism>
<dbReference type="EC" id="2.7.11.1" evidence="2"/>
<dbReference type="GO" id="GO:0004674">
    <property type="term" value="F:protein serine/threonine kinase activity"/>
    <property type="evidence" value="ECO:0007669"/>
    <property type="project" value="UniProtKB-EC"/>
</dbReference>
<proteinExistence type="predicted"/>
<keyword evidence="2" id="KW-0808">Transferase</keyword>
<dbReference type="InterPro" id="IPR017508">
    <property type="entry name" value="HipA_N1"/>
</dbReference>
<gene>
    <name evidence="2" type="ORF">FHS57_005900</name>
</gene>
<dbReference type="NCBIfam" id="TIGR03071">
    <property type="entry name" value="couple_hipA"/>
    <property type="match status" value="1"/>
</dbReference>
<evidence type="ECO:0000259" key="1">
    <source>
        <dbReference type="Pfam" id="PF13657"/>
    </source>
</evidence>
<sequence>MRKATVFLNLEAVGKLSEMPDGFIFQYDDNYIARPNARALSLTMPISQQEFRSSSLFPFFYGLLSEGYNRAVQCRLLKIDENDDFGLLLAIAHTDTVGAVRVIEQTKNLTFEV</sequence>
<keyword evidence="2" id="KW-0418">Kinase</keyword>
<dbReference type="Proteomes" id="UP000541352">
    <property type="component" value="Unassembled WGS sequence"/>
</dbReference>
<dbReference type="EMBL" id="JACIBY010000022">
    <property type="protein sequence ID" value="MBB3841871.1"/>
    <property type="molecule type" value="Genomic_DNA"/>
</dbReference>